<keyword evidence="3" id="KW-0808">Transferase</keyword>
<dbReference type="InterPro" id="IPR008921">
    <property type="entry name" value="DNA_pol3_clamp-load_cplx_C"/>
</dbReference>
<evidence type="ECO:0000313" key="10">
    <source>
        <dbReference type="Proteomes" id="UP000191110"/>
    </source>
</evidence>
<evidence type="ECO:0000256" key="4">
    <source>
        <dbReference type="ARBA" id="ARBA00022695"/>
    </source>
</evidence>
<evidence type="ECO:0000256" key="2">
    <source>
        <dbReference type="ARBA" id="ARBA00014363"/>
    </source>
</evidence>
<dbReference type="Pfam" id="PF09115">
    <property type="entry name" value="DNApol3-delta_C"/>
    <property type="match status" value="1"/>
</dbReference>
<dbReference type="OrthoDB" id="9811073at2"/>
<dbReference type="InterPro" id="IPR015199">
    <property type="entry name" value="DNA_pol_III_delta_C"/>
</dbReference>
<keyword evidence="6" id="KW-0239">DNA-directed DNA polymerase</keyword>
<dbReference type="GO" id="GO:0006261">
    <property type="term" value="P:DNA-templated DNA replication"/>
    <property type="evidence" value="ECO:0007669"/>
    <property type="project" value="TreeGrafter"/>
</dbReference>
<dbReference type="Gene3D" id="3.40.50.300">
    <property type="entry name" value="P-loop containing nucleotide triphosphate hydrolases"/>
    <property type="match status" value="1"/>
</dbReference>
<dbReference type="EC" id="2.7.7.7" evidence="1"/>
<dbReference type="Pfam" id="PF13177">
    <property type="entry name" value="DNA_pol3_delta2"/>
    <property type="match status" value="1"/>
</dbReference>
<dbReference type="Gene3D" id="1.20.272.10">
    <property type="match status" value="1"/>
</dbReference>
<dbReference type="GO" id="GO:0008408">
    <property type="term" value="F:3'-5' exonuclease activity"/>
    <property type="evidence" value="ECO:0007669"/>
    <property type="project" value="InterPro"/>
</dbReference>
<evidence type="ECO:0000313" key="9">
    <source>
        <dbReference type="EMBL" id="OOZ39018.1"/>
    </source>
</evidence>
<dbReference type="InterPro" id="IPR027417">
    <property type="entry name" value="P-loop_NTPase"/>
</dbReference>
<dbReference type="EMBL" id="MPRL01000064">
    <property type="protein sequence ID" value="OOZ39018.1"/>
    <property type="molecule type" value="Genomic_DNA"/>
</dbReference>
<dbReference type="NCBIfam" id="TIGR00678">
    <property type="entry name" value="holB"/>
    <property type="match status" value="1"/>
</dbReference>
<dbReference type="SUPFAM" id="SSF52540">
    <property type="entry name" value="P-loop containing nucleoside triphosphate hydrolases"/>
    <property type="match status" value="1"/>
</dbReference>
<feature type="domain" description="DNA polymerase III delta subunit C-terminal" evidence="8">
    <location>
        <begin position="207"/>
        <end position="319"/>
    </location>
</feature>
<evidence type="ECO:0000256" key="7">
    <source>
        <dbReference type="ARBA" id="ARBA00049244"/>
    </source>
</evidence>
<keyword evidence="5" id="KW-0235">DNA replication</keyword>
<keyword evidence="4" id="KW-0548">Nucleotidyltransferase</keyword>
<comment type="catalytic activity">
    <reaction evidence="7">
        <text>DNA(n) + a 2'-deoxyribonucleoside 5'-triphosphate = DNA(n+1) + diphosphate</text>
        <dbReference type="Rhea" id="RHEA:22508"/>
        <dbReference type="Rhea" id="RHEA-COMP:17339"/>
        <dbReference type="Rhea" id="RHEA-COMP:17340"/>
        <dbReference type="ChEBI" id="CHEBI:33019"/>
        <dbReference type="ChEBI" id="CHEBI:61560"/>
        <dbReference type="ChEBI" id="CHEBI:173112"/>
        <dbReference type="EC" id="2.7.7.7"/>
    </reaction>
</comment>
<keyword evidence="10" id="KW-1185">Reference proteome</keyword>
<protein>
    <recommendedName>
        <fullName evidence="2">DNA polymerase III subunit delta'</fullName>
        <ecNumber evidence="1">2.7.7.7</ecNumber>
    </recommendedName>
</protein>
<evidence type="ECO:0000256" key="1">
    <source>
        <dbReference type="ARBA" id="ARBA00012417"/>
    </source>
</evidence>
<dbReference type="NCBIfam" id="NF004310">
    <property type="entry name" value="PRK05707.1"/>
    <property type="match status" value="1"/>
</dbReference>
<dbReference type="AlphaFoldDB" id="A0A1T2L1N3"/>
<accession>A0A1T2L1N3</accession>
<reference evidence="9 10" key="1">
    <citation type="submission" date="2016-11" db="EMBL/GenBank/DDBJ databases">
        <title>Mixed transmission modes and dynamic genome evolution in an obligate animal-bacterial symbiosis.</title>
        <authorList>
            <person name="Russell S.L."/>
            <person name="Corbett-Detig R.B."/>
            <person name="Cavanaugh C.M."/>
        </authorList>
    </citation>
    <scope>NUCLEOTIDE SEQUENCE [LARGE SCALE GENOMIC DNA]</scope>
    <source>
        <strain evidence="9">Sveles-Q1</strain>
    </source>
</reference>
<dbReference type="RefSeq" id="WP_078484578.1">
    <property type="nucleotide sequence ID" value="NZ_MPRL01000064.1"/>
</dbReference>
<name>A0A1T2L1N3_9GAMM</name>
<proteinExistence type="predicted"/>
<dbReference type="GO" id="GO:0003887">
    <property type="term" value="F:DNA-directed DNA polymerase activity"/>
    <property type="evidence" value="ECO:0007669"/>
    <property type="project" value="UniProtKB-KW"/>
</dbReference>
<evidence type="ECO:0000256" key="6">
    <source>
        <dbReference type="ARBA" id="ARBA00022932"/>
    </source>
</evidence>
<dbReference type="PANTHER" id="PTHR11669:SF8">
    <property type="entry name" value="DNA POLYMERASE III SUBUNIT DELTA"/>
    <property type="match status" value="1"/>
</dbReference>
<evidence type="ECO:0000256" key="5">
    <source>
        <dbReference type="ARBA" id="ARBA00022705"/>
    </source>
</evidence>
<dbReference type="GO" id="GO:0009360">
    <property type="term" value="C:DNA polymerase III complex"/>
    <property type="evidence" value="ECO:0007669"/>
    <property type="project" value="InterPro"/>
</dbReference>
<dbReference type="PANTHER" id="PTHR11669">
    <property type="entry name" value="REPLICATION FACTOR C / DNA POLYMERASE III GAMMA-TAU SUBUNIT"/>
    <property type="match status" value="1"/>
</dbReference>
<gene>
    <name evidence="9" type="ORF">BOW53_13305</name>
</gene>
<sequence length="323" mass="36183">MIERFAWHDPNWHELIERKRSGRFPHALLFNGAGGTGKAQLALALSHALLCQNPAETGEACGQCKSCLLIEAGSHPDLLTLTLEEDAKDIKIAQVRELMSQLALTSQYDGYKIAIIWPAERMNINSANSLLKTLEEPADNTLLILVTAQPSRLLPTIRSRCQQINFTLPPHDMALQWLAEQRVEQAELLLALADGAPLLAAELGESEALEQRSTLFAAFKALNMGKNDPISVADIWGKSEPTTSLRWLMSWVMDMIRLRMGGSREMLANPDIEQDLQRLAEPLDLAEMFKRFDQIAESLRLSSATINQQLLLEETMMSWARNR</sequence>
<dbReference type="SUPFAM" id="SSF48019">
    <property type="entry name" value="post-AAA+ oligomerization domain-like"/>
    <property type="match status" value="1"/>
</dbReference>
<evidence type="ECO:0000259" key="8">
    <source>
        <dbReference type="Pfam" id="PF09115"/>
    </source>
</evidence>
<dbReference type="InterPro" id="IPR050238">
    <property type="entry name" value="DNA_Rep/Repair_Clamp_Loader"/>
</dbReference>
<dbReference type="Proteomes" id="UP000191110">
    <property type="component" value="Unassembled WGS sequence"/>
</dbReference>
<organism evidence="9 10">
    <name type="scientific">Solemya pervernicosa gill symbiont</name>
    <dbReference type="NCBI Taxonomy" id="642797"/>
    <lineage>
        <taxon>Bacteria</taxon>
        <taxon>Pseudomonadati</taxon>
        <taxon>Pseudomonadota</taxon>
        <taxon>Gammaproteobacteria</taxon>
        <taxon>sulfur-oxidizing symbionts</taxon>
    </lineage>
</organism>
<evidence type="ECO:0000256" key="3">
    <source>
        <dbReference type="ARBA" id="ARBA00022679"/>
    </source>
</evidence>
<dbReference type="InterPro" id="IPR004622">
    <property type="entry name" value="DNA_pol_HolB"/>
</dbReference>
<dbReference type="GO" id="GO:0003677">
    <property type="term" value="F:DNA binding"/>
    <property type="evidence" value="ECO:0007669"/>
    <property type="project" value="InterPro"/>
</dbReference>
<comment type="caution">
    <text evidence="9">The sequence shown here is derived from an EMBL/GenBank/DDBJ whole genome shotgun (WGS) entry which is preliminary data.</text>
</comment>